<dbReference type="PANTHER" id="PTHR24251">
    <property type="entry name" value="OVOCHYMASE-RELATED"/>
    <property type="match status" value="1"/>
</dbReference>
<dbReference type="SMART" id="SM00042">
    <property type="entry name" value="CUB"/>
    <property type="match status" value="2"/>
</dbReference>
<dbReference type="Proteomes" id="UP000184418">
    <property type="component" value="Unassembled WGS sequence"/>
</dbReference>
<sequence>MKENYTNNGRCLPLRHTWLGLVAVLLLLLTGRAAAQSYNMPATGTTTITTCSGTLYDNGGPTGSYPANSTGTITIMPATAGNKVKLQFSTYSVGYYDRLSIYDGSSTSAPLIGTYSDYQSPGTVYATTSTGTLTLRFATDYYTSGYNGFAADISCVTTVPQADLTIQGASVTPISAVPGTSLSLYSSIYNLSGTTATSSTIGYYLSTDATLDATDVLLGSSVGSSLQVGSYSSRNSYVTLPATTTSGAYYVLFAADYQNAVSESNETNNVSSVYLNVVPPTVDLIIQQPAVSPSNTAPGNVLNLSCGILNQGNATASNSSVGFYLSTNTTLDASDQLLTSAYGSALTPGYPAYRGVTTNVPPGTAPGTYYILFAADYQDLVTESNETNNVASVALTVAAPNVDLIVSQAGLSTYTVSAGTSVMANAYLYNQGNTTAPTSTTGYYFSSDATLSANDVLLNSTTSGTLAAGQGTYPSAPVTIPATATPGTYYILFVADHLNTVTESNETNNVRSLSLSVVAPSIDLVIQSPYLGTSTSVAGATLNASFYIYNQGNTTSPSSNSGCYLSTDNTFSANDVLLASNTGGALAPGNYGSRYSSLTIPASTAAGNYYVLFVADDQSQVAETNEQNNVSSLMLTLVAPGIDLLIAQQGISRTSAAAGSGLSAGAYIYNQGTTSASSSTVGYYLSTDNALSANDVLLGASTGSILYAGGSDYRNATLTIPTATTAGNYYVLFVADHLGQVTETNEQNNVASAALTVTAPFNGTIVPYSGSATITTCSTTIADNGGADDYANSSNGTLVINPSTAGNKIRLTFTSLVVETCCDAVSVYDGPTTSATLLGTFTSLPTGPITASAQNTSGALTVVFTSDPIVAAPGFLATVSCITLGPPDLIVQTPTASLSTVASGGIINLGATVRNQGSGDAGSSQLGYYLSTNTTLDASDVSLGTTSGGLLGAGLSAQRGGNFTIPAATTAGSYYVLYVVDPQNSVTESNETNNTASLALTVTISAPDLVLTQPTLTPASVAAGNSVSATCLLSNQGSASAAASLVGFYLSTDNVLSANDVLLGTTAAPAMGVFGALTRSAAVTIPATTTPGSYFMLYVADQQGTITETDETNNVISRALTVTTGTATQDQLNGLTLSVYPNPATRGQFEVRLDGSATGKAASLLLYNSLGQLVTQQVLPLTAGHGPARFATKELPAGVYLLRIAGDNLSATRRVVIE</sequence>
<keyword evidence="1" id="KW-0677">Repeat</keyword>
<dbReference type="AlphaFoldDB" id="A0A1M6D9P7"/>
<dbReference type="Pfam" id="PF00431">
    <property type="entry name" value="CUB"/>
    <property type="match status" value="2"/>
</dbReference>
<proteinExistence type="predicted"/>
<feature type="chain" id="PRO_5012657903" evidence="3">
    <location>
        <begin position="36"/>
        <end position="1218"/>
    </location>
</feature>
<dbReference type="InterPro" id="IPR013783">
    <property type="entry name" value="Ig-like_fold"/>
</dbReference>
<dbReference type="SUPFAM" id="SSF49854">
    <property type="entry name" value="Spermadhesin, CUB domain"/>
    <property type="match status" value="2"/>
</dbReference>
<accession>A0A1M6D9P7</accession>
<dbReference type="EMBL" id="FQYN01000002">
    <property type="protein sequence ID" value="SHI69889.1"/>
    <property type="molecule type" value="Genomic_DNA"/>
</dbReference>
<evidence type="ECO:0000259" key="4">
    <source>
        <dbReference type="PROSITE" id="PS01180"/>
    </source>
</evidence>
<dbReference type="InterPro" id="IPR011635">
    <property type="entry name" value="CARDB"/>
</dbReference>
<dbReference type="PANTHER" id="PTHR24251:SF40">
    <property type="entry name" value="CUB DOMAIN-CONTAINING PROTEIN"/>
    <property type="match status" value="1"/>
</dbReference>
<feature type="domain" description="CUB" evidence="4">
    <location>
        <begin position="43"/>
        <end position="156"/>
    </location>
</feature>
<dbReference type="Gene3D" id="2.60.40.10">
    <property type="entry name" value="Immunoglobulins"/>
    <property type="match status" value="7"/>
</dbReference>
<dbReference type="InterPro" id="IPR035914">
    <property type="entry name" value="Sperma_CUB_dom_sf"/>
</dbReference>
<protein>
    <submittedName>
        <fullName evidence="5">Por secretion system C-terminal sorting domain-containing protein</fullName>
    </submittedName>
</protein>
<feature type="signal peptide" evidence="3">
    <location>
        <begin position="1"/>
        <end position="35"/>
    </location>
</feature>
<keyword evidence="3" id="KW-0732">Signal</keyword>
<dbReference type="OrthoDB" id="972884at2"/>
<evidence type="ECO:0000313" key="5">
    <source>
        <dbReference type="EMBL" id="SHI69889.1"/>
    </source>
</evidence>
<dbReference type="Pfam" id="PF18962">
    <property type="entry name" value="Por_Secre_tail"/>
    <property type="match status" value="1"/>
</dbReference>
<dbReference type="Gene3D" id="2.60.120.290">
    <property type="entry name" value="Spermadhesin, CUB domain"/>
    <property type="match status" value="2"/>
</dbReference>
<dbReference type="Pfam" id="PF07705">
    <property type="entry name" value="CARDB"/>
    <property type="match status" value="7"/>
</dbReference>
<evidence type="ECO:0000256" key="2">
    <source>
        <dbReference type="ARBA" id="ARBA00023157"/>
    </source>
</evidence>
<name>A0A1M6D9P7_9BACT</name>
<dbReference type="PROSITE" id="PS01180">
    <property type="entry name" value="CUB"/>
    <property type="match status" value="1"/>
</dbReference>
<organism evidence="5 6">
    <name type="scientific">Hymenobacter daecheongensis DSM 21074</name>
    <dbReference type="NCBI Taxonomy" id="1121955"/>
    <lineage>
        <taxon>Bacteria</taxon>
        <taxon>Pseudomonadati</taxon>
        <taxon>Bacteroidota</taxon>
        <taxon>Cytophagia</taxon>
        <taxon>Cytophagales</taxon>
        <taxon>Hymenobacteraceae</taxon>
        <taxon>Hymenobacter</taxon>
    </lineage>
</organism>
<dbReference type="CDD" id="cd00041">
    <property type="entry name" value="CUB"/>
    <property type="match status" value="2"/>
</dbReference>
<dbReference type="NCBIfam" id="TIGR04183">
    <property type="entry name" value="Por_Secre_tail"/>
    <property type="match status" value="1"/>
</dbReference>
<keyword evidence="2" id="KW-1015">Disulfide bond</keyword>
<dbReference type="InterPro" id="IPR026444">
    <property type="entry name" value="Secre_tail"/>
</dbReference>
<dbReference type="RefSeq" id="WP_073107020.1">
    <property type="nucleotide sequence ID" value="NZ_FQYN01000002.1"/>
</dbReference>
<keyword evidence="6" id="KW-1185">Reference proteome</keyword>
<gene>
    <name evidence="5" type="ORF">SAMN02745146_1423</name>
</gene>
<dbReference type="InterPro" id="IPR000859">
    <property type="entry name" value="CUB_dom"/>
</dbReference>
<dbReference type="STRING" id="1121955.SAMN02745146_1423"/>
<evidence type="ECO:0000256" key="3">
    <source>
        <dbReference type="SAM" id="SignalP"/>
    </source>
</evidence>
<reference evidence="5 6" key="1">
    <citation type="submission" date="2016-11" db="EMBL/GenBank/DDBJ databases">
        <authorList>
            <person name="Jaros S."/>
            <person name="Januszkiewicz K."/>
            <person name="Wedrychowicz H."/>
        </authorList>
    </citation>
    <scope>NUCLEOTIDE SEQUENCE [LARGE SCALE GENOMIC DNA]</scope>
    <source>
        <strain evidence="5 6">DSM 21074</strain>
    </source>
</reference>
<evidence type="ECO:0000256" key="1">
    <source>
        <dbReference type="ARBA" id="ARBA00022737"/>
    </source>
</evidence>
<evidence type="ECO:0000313" key="6">
    <source>
        <dbReference type="Proteomes" id="UP000184418"/>
    </source>
</evidence>